<sequence>MGLSPEGRMDSKMAETEGILLVQEDEDGLVVKIGGKTMGRGSLMPSDHDEDDEEVEQKNNIASLLLVSSIFGLIRHPLFVLDLWVQNLRR</sequence>
<protein>
    <submittedName>
        <fullName evidence="1">Uncharacterized protein</fullName>
    </submittedName>
</protein>
<dbReference type="Proteomes" id="UP001055811">
    <property type="component" value="Linkage Group LG06"/>
</dbReference>
<evidence type="ECO:0000313" key="1">
    <source>
        <dbReference type="EMBL" id="KAI3721315.1"/>
    </source>
</evidence>
<reference evidence="1 2" key="2">
    <citation type="journal article" date="2022" name="Mol. Ecol. Resour.">
        <title>The genomes of chicory, endive, great burdock and yacon provide insights into Asteraceae paleo-polyploidization history and plant inulin production.</title>
        <authorList>
            <person name="Fan W."/>
            <person name="Wang S."/>
            <person name="Wang H."/>
            <person name="Wang A."/>
            <person name="Jiang F."/>
            <person name="Liu H."/>
            <person name="Zhao H."/>
            <person name="Xu D."/>
            <person name="Zhang Y."/>
        </authorList>
    </citation>
    <scope>NUCLEOTIDE SEQUENCE [LARGE SCALE GENOMIC DNA]</scope>
    <source>
        <strain evidence="2">cv. Punajuju</strain>
        <tissue evidence="1">Leaves</tissue>
    </source>
</reference>
<name>A0ACB9BJ10_CICIN</name>
<keyword evidence="2" id="KW-1185">Reference proteome</keyword>
<comment type="caution">
    <text evidence="1">The sequence shown here is derived from an EMBL/GenBank/DDBJ whole genome shotgun (WGS) entry which is preliminary data.</text>
</comment>
<accession>A0ACB9BJ10</accession>
<dbReference type="EMBL" id="CM042014">
    <property type="protein sequence ID" value="KAI3721315.1"/>
    <property type="molecule type" value="Genomic_DNA"/>
</dbReference>
<organism evidence="1 2">
    <name type="scientific">Cichorium intybus</name>
    <name type="common">Chicory</name>
    <dbReference type="NCBI Taxonomy" id="13427"/>
    <lineage>
        <taxon>Eukaryota</taxon>
        <taxon>Viridiplantae</taxon>
        <taxon>Streptophyta</taxon>
        <taxon>Embryophyta</taxon>
        <taxon>Tracheophyta</taxon>
        <taxon>Spermatophyta</taxon>
        <taxon>Magnoliopsida</taxon>
        <taxon>eudicotyledons</taxon>
        <taxon>Gunneridae</taxon>
        <taxon>Pentapetalae</taxon>
        <taxon>asterids</taxon>
        <taxon>campanulids</taxon>
        <taxon>Asterales</taxon>
        <taxon>Asteraceae</taxon>
        <taxon>Cichorioideae</taxon>
        <taxon>Cichorieae</taxon>
        <taxon>Cichoriinae</taxon>
        <taxon>Cichorium</taxon>
    </lineage>
</organism>
<gene>
    <name evidence="1" type="ORF">L2E82_32324</name>
</gene>
<evidence type="ECO:0000313" key="2">
    <source>
        <dbReference type="Proteomes" id="UP001055811"/>
    </source>
</evidence>
<proteinExistence type="predicted"/>
<reference evidence="2" key="1">
    <citation type="journal article" date="2022" name="Mol. Ecol. Resour.">
        <title>The genomes of chicory, endive, great burdock and yacon provide insights into Asteraceae palaeo-polyploidization history and plant inulin production.</title>
        <authorList>
            <person name="Fan W."/>
            <person name="Wang S."/>
            <person name="Wang H."/>
            <person name="Wang A."/>
            <person name="Jiang F."/>
            <person name="Liu H."/>
            <person name="Zhao H."/>
            <person name="Xu D."/>
            <person name="Zhang Y."/>
        </authorList>
    </citation>
    <scope>NUCLEOTIDE SEQUENCE [LARGE SCALE GENOMIC DNA]</scope>
    <source>
        <strain evidence="2">cv. Punajuju</strain>
    </source>
</reference>